<dbReference type="VEuPathDB" id="MicrosporidiaDB:M896_090380"/>
<dbReference type="RefSeq" id="XP_014563156.1">
    <property type="nucleotide sequence ID" value="XM_014707670.1"/>
</dbReference>
<dbReference type="InParanoid" id="A0A0B2UIQ1"/>
<accession>A0A0B2UIQ1</accession>
<keyword evidence="3" id="KW-1185">Reference proteome</keyword>
<dbReference type="EMBL" id="JOKQ01000009">
    <property type="protein sequence ID" value="KHN69114.1"/>
    <property type="molecule type" value="Genomic_DNA"/>
</dbReference>
<dbReference type="OrthoDB" id="2194205at2759"/>
<comment type="caution">
    <text evidence="2">The sequence shown here is derived from an EMBL/GenBank/DDBJ whole genome shotgun (WGS) entry which is preliminary data.</text>
</comment>
<keyword evidence="1" id="KW-0175">Coiled coil</keyword>
<evidence type="ECO:0000256" key="1">
    <source>
        <dbReference type="SAM" id="Coils"/>
    </source>
</evidence>
<dbReference type="GeneID" id="26262252"/>
<reference evidence="2 3" key="1">
    <citation type="journal article" date="2014" name="MBio">
        <title>The Ordospora colligata genome; evolution of extreme reduction in microsporidia and host-to-parasite horizontal gene transfer.</title>
        <authorList>
            <person name="Pombert J.-F."/>
            <person name="Haag K.L."/>
            <person name="Beidas S."/>
            <person name="Ebert D."/>
            <person name="Keeling P.J."/>
        </authorList>
    </citation>
    <scope>NUCLEOTIDE SEQUENCE [LARGE SCALE GENOMIC DNA]</scope>
    <source>
        <strain evidence="2 3">OC4</strain>
    </source>
</reference>
<feature type="coiled-coil region" evidence="1">
    <location>
        <begin position="168"/>
        <end position="251"/>
    </location>
</feature>
<protein>
    <submittedName>
        <fullName evidence="2">Uncharacterized protein</fullName>
    </submittedName>
</protein>
<evidence type="ECO:0000313" key="3">
    <source>
        <dbReference type="Proteomes" id="UP000031056"/>
    </source>
</evidence>
<dbReference type="HOGENOM" id="CLU_647278_0_0_1"/>
<sequence length="445" mass="51573">MDQYFRISDRTRTLEHQYMGILARKLKMEVLLVEEDYEELGRRYAELEEASSCMEEKYMEDMRKQNEEMGQLYHERDMMRMRIEEIDERNRCLMEELKDALEKKRAEELRMMAEISKMNEVMRTVETKINDEESNENVSNEVWTSGMKRMDEIYEVVKAAEGKFCEILSKMQSECEMYKSSIEKMNTEMSEMRVRQSAGMKENEAMKESKMLIEEELKRVKCENEELNDKNMKLKEDSDALCRARRSLEEKDEIICALKENMKQKSEVIEMQKKIIEGGLQKSVVSRDVVYNVFDDVIEAEESGNDLMLDEGCASINEPYKEVQAEEGVYGMNAHVSNVNKGVKVLGNKQPAKRSVNLGVTKRVGMYKSKDMPKAQPKVVLHNNTKESKANDATGIHGIKKSPVKRLLASGGLIMPENSSYFADLTFNNSSPVIKKDMSRFPKKK</sequence>
<organism evidence="2 3">
    <name type="scientific">Ordospora colligata OC4</name>
    <dbReference type="NCBI Taxonomy" id="1354746"/>
    <lineage>
        <taxon>Eukaryota</taxon>
        <taxon>Fungi</taxon>
        <taxon>Fungi incertae sedis</taxon>
        <taxon>Microsporidia</taxon>
        <taxon>Ordosporidae</taxon>
        <taxon>Ordospora</taxon>
    </lineage>
</organism>
<evidence type="ECO:0000313" key="2">
    <source>
        <dbReference type="EMBL" id="KHN69114.1"/>
    </source>
</evidence>
<dbReference type="STRING" id="1354746.A0A0B2UIQ1"/>
<dbReference type="Proteomes" id="UP000031056">
    <property type="component" value="Unassembled WGS sequence"/>
</dbReference>
<feature type="coiled-coil region" evidence="1">
    <location>
        <begin position="23"/>
        <end position="57"/>
    </location>
</feature>
<gene>
    <name evidence="2" type="ORF">M896_090380</name>
</gene>
<name>A0A0B2UIQ1_9MICR</name>
<proteinExistence type="predicted"/>
<dbReference type="AlphaFoldDB" id="A0A0B2UIQ1"/>
<feature type="coiled-coil region" evidence="1">
    <location>
        <begin position="83"/>
        <end position="135"/>
    </location>
</feature>